<dbReference type="SUPFAM" id="SSF52467">
    <property type="entry name" value="DHS-like NAD/FAD-binding domain"/>
    <property type="match status" value="1"/>
</dbReference>
<dbReference type="EMBL" id="JAPQKH010000006">
    <property type="protein sequence ID" value="KAJ5093050.1"/>
    <property type="molecule type" value="Genomic_DNA"/>
</dbReference>
<dbReference type="Pfam" id="PF02775">
    <property type="entry name" value="TPP_enzyme_C"/>
    <property type="match status" value="1"/>
</dbReference>
<dbReference type="InterPro" id="IPR029035">
    <property type="entry name" value="DHS-like_NAD/FAD-binding_dom"/>
</dbReference>
<evidence type="ECO:0000259" key="15">
    <source>
        <dbReference type="Pfam" id="PF00205"/>
    </source>
</evidence>
<name>A0A9W9F3P3_9EURO</name>
<comment type="subunit">
    <text evidence="4">Homotetramer.</text>
</comment>
<dbReference type="GO" id="GO:0004737">
    <property type="term" value="F:pyruvate decarboxylase activity"/>
    <property type="evidence" value="ECO:0007669"/>
    <property type="project" value="UniProtKB-EC"/>
</dbReference>
<keyword evidence="10 14" id="KW-0786">Thiamine pyrophosphate</keyword>
<dbReference type="GO" id="GO:0005829">
    <property type="term" value="C:cytosol"/>
    <property type="evidence" value="ECO:0007669"/>
    <property type="project" value="TreeGrafter"/>
</dbReference>
<dbReference type="InterPro" id="IPR012000">
    <property type="entry name" value="Thiamin_PyroP_enz_cen_dom"/>
</dbReference>
<dbReference type="FunFam" id="3.40.50.970:FF:000024">
    <property type="entry name" value="Pyruvate decarboxylase isozyme"/>
    <property type="match status" value="1"/>
</dbReference>
<protein>
    <recommendedName>
        <fullName evidence="6">Pyruvate decarboxylase</fullName>
        <ecNumber evidence="5">4.1.1.1</ecNumber>
    </recommendedName>
</protein>
<evidence type="ECO:0000256" key="9">
    <source>
        <dbReference type="ARBA" id="ARBA00022842"/>
    </source>
</evidence>
<evidence type="ECO:0000256" key="4">
    <source>
        <dbReference type="ARBA" id="ARBA00011881"/>
    </source>
</evidence>
<evidence type="ECO:0000256" key="10">
    <source>
        <dbReference type="ARBA" id="ARBA00023052"/>
    </source>
</evidence>
<dbReference type="GO" id="GO:0005634">
    <property type="term" value="C:nucleus"/>
    <property type="evidence" value="ECO:0007669"/>
    <property type="project" value="TreeGrafter"/>
</dbReference>
<dbReference type="GO" id="GO:0000287">
    <property type="term" value="F:magnesium ion binding"/>
    <property type="evidence" value="ECO:0007669"/>
    <property type="project" value="InterPro"/>
</dbReference>
<feature type="domain" description="Thiamine pyrophosphate enzyme central" evidence="15">
    <location>
        <begin position="212"/>
        <end position="346"/>
    </location>
</feature>
<evidence type="ECO:0000313" key="18">
    <source>
        <dbReference type="EMBL" id="KAJ5093050.1"/>
    </source>
</evidence>
<dbReference type="Pfam" id="PF02776">
    <property type="entry name" value="TPP_enzyme_N"/>
    <property type="match status" value="1"/>
</dbReference>
<reference evidence="18" key="2">
    <citation type="journal article" date="2023" name="IMA Fungus">
        <title>Comparative genomic study of the Penicillium genus elucidates a diverse pangenome and 15 lateral gene transfer events.</title>
        <authorList>
            <person name="Petersen C."/>
            <person name="Sorensen T."/>
            <person name="Nielsen M.R."/>
            <person name="Sondergaard T.E."/>
            <person name="Sorensen J.L."/>
            <person name="Fitzpatrick D.A."/>
            <person name="Frisvad J.C."/>
            <person name="Nielsen K.L."/>
        </authorList>
    </citation>
    <scope>NUCLEOTIDE SEQUENCE</scope>
    <source>
        <strain evidence="18">IBT 30069</strain>
    </source>
</reference>
<dbReference type="InterPro" id="IPR011766">
    <property type="entry name" value="TPP_enzyme_TPP-bd"/>
</dbReference>
<dbReference type="GO" id="GO:0030976">
    <property type="term" value="F:thiamine pyrophosphate binding"/>
    <property type="evidence" value="ECO:0007669"/>
    <property type="project" value="InterPro"/>
</dbReference>
<evidence type="ECO:0000259" key="16">
    <source>
        <dbReference type="Pfam" id="PF02775"/>
    </source>
</evidence>
<feature type="binding site" evidence="13">
    <location>
        <position position="479"/>
    </location>
    <ligand>
        <name>Mg(2+)</name>
        <dbReference type="ChEBI" id="CHEBI:18420"/>
    </ligand>
</feature>
<evidence type="ECO:0000313" key="19">
    <source>
        <dbReference type="Proteomes" id="UP001149165"/>
    </source>
</evidence>
<evidence type="ECO:0000256" key="6">
    <source>
        <dbReference type="ARBA" id="ARBA00014422"/>
    </source>
</evidence>
<dbReference type="CDD" id="cd02005">
    <property type="entry name" value="TPP_PDC_IPDC"/>
    <property type="match status" value="1"/>
</dbReference>
<evidence type="ECO:0000256" key="5">
    <source>
        <dbReference type="ARBA" id="ARBA00013202"/>
    </source>
</evidence>
<keyword evidence="19" id="KW-1185">Reference proteome</keyword>
<dbReference type="PANTHER" id="PTHR43452">
    <property type="entry name" value="PYRUVATE DECARBOXYLASE"/>
    <property type="match status" value="1"/>
</dbReference>
<dbReference type="InterPro" id="IPR047214">
    <property type="entry name" value="TPP_PDC_IPDC"/>
</dbReference>
<dbReference type="AlphaFoldDB" id="A0A9W9F3P3"/>
<dbReference type="InterPro" id="IPR012001">
    <property type="entry name" value="Thiamin_PyroP_enz_TPP-bd_dom"/>
</dbReference>
<dbReference type="FunFam" id="3.40.50.1220:FF:000025">
    <property type="entry name" value="Pyruvate decarboxylase"/>
    <property type="match status" value="1"/>
</dbReference>
<comment type="cofactor">
    <cofactor evidence="2">
        <name>thiamine diphosphate</name>
        <dbReference type="ChEBI" id="CHEBI:58937"/>
    </cofactor>
</comment>
<sequence>MASTDIATKELQNPMDVAEYLFRRLHEVGIRAVHGVPGDYNLSALDYLPKCGLDWVGNCNELNAGYAADGYARVKGISALITTFGVGELSAVNAIAGAYSEFVPIVHIVGQPTTQSQKDGMLLHHTLGNGDFDVFTKMSSAISCYVARLNDPQDAATLIDSAIRECWIHSRPVYVTLPTDMIYAKVNGDRLKTPIDLSSPSNDPEKEDYVVDVVLKYLRAAKNPIILVDACAIRHRALEEVHELVEASGLPTFVTPMGKGAVDETHKNFGGVYAGNGSNAGVSDVVESSDLILSIGAIKSDFNTAGFTYRIGQLNTIDFHSNYVRVRYSEYPDINMKGVIRKVVKQMGKLNPAPAPPINNTLPKSEQTSNSQTITHAWLWPTVGQWLKENDVVLTETGTANFGIWDTRFPANVTAISQVLWGSIGYALGSCQGAALAAKELQNRRTILFIGDGSLQLTVQEISTMLRNKLNPIIFVICNEGYTIERYIHGWDASYNDIQPWDHVGIPKVFGAQSGYKGYRIKTRDELLKLFADQSFCVSDDLQLVEVYMPRDDAPAALKLTAEAAAKRNE</sequence>
<evidence type="ECO:0000256" key="8">
    <source>
        <dbReference type="ARBA" id="ARBA00022793"/>
    </source>
</evidence>
<evidence type="ECO:0000259" key="17">
    <source>
        <dbReference type="Pfam" id="PF02776"/>
    </source>
</evidence>
<dbReference type="InterPro" id="IPR012110">
    <property type="entry name" value="PDC/IPDC-like"/>
</dbReference>
<dbReference type="GO" id="GO:0000949">
    <property type="term" value="P:aromatic amino acid family catabolic process to alcohol via Ehrlich pathway"/>
    <property type="evidence" value="ECO:0007669"/>
    <property type="project" value="TreeGrafter"/>
</dbReference>
<dbReference type="InterPro" id="IPR029061">
    <property type="entry name" value="THDP-binding"/>
</dbReference>
<gene>
    <name evidence="18" type="ORF">N7456_008911</name>
</gene>
<dbReference type="CDD" id="cd07038">
    <property type="entry name" value="TPP_PYR_PDC_IPDC_like"/>
    <property type="match status" value="1"/>
</dbReference>
<dbReference type="Gene3D" id="3.40.50.970">
    <property type="match status" value="2"/>
</dbReference>
<evidence type="ECO:0000256" key="12">
    <source>
        <dbReference type="ARBA" id="ARBA00048578"/>
    </source>
</evidence>
<evidence type="ECO:0000256" key="11">
    <source>
        <dbReference type="ARBA" id="ARBA00023239"/>
    </source>
</evidence>
<dbReference type="Gene3D" id="3.40.50.1220">
    <property type="entry name" value="TPP-binding domain"/>
    <property type="match status" value="1"/>
</dbReference>
<feature type="domain" description="Thiamine pyrophosphate enzyme N-terminal TPP-binding" evidence="17">
    <location>
        <begin position="15"/>
        <end position="124"/>
    </location>
</feature>
<dbReference type="SUPFAM" id="SSF52518">
    <property type="entry name" value="Thiamin diphosphate-binding fold (THDP-binding)"/>
    <property type="match status" value="2"/>
</dbReference>
<reference evidence="18" key="1">
    <citation type="submission" date="2022-11" db="EMBL/GenBank/DDBJ databases">
        <authorList>
            <person name="Petersen C."/>
        </authorList>
    </citation>
    <scope>NUCLEOTIDE SEQUENCE</scope>
    <source>
        <strain evidence="18">IBT 30069</strain>
    </source>
</reference>
<accession>A0A9W9F3P3</accession>
<dbReference type="OrthoDB" id="3970464at2759"/>
<dbReference type="PIRSF" id="PIRSF036565">
    <property type="entry name" value="Pyruvt_ip_decrb"/>
    <property type="match status" value="1"/>
</dbReference>
<evidence type="ECO:0000256" key="7">
    <source>
        <dbReference type="ARBA" id="ARBA00022723"/>
    </source>
</evidence>
<comment type="cofactor">
    <cofactor evidence="13">
        <name>Mg(2+)</name>
        <dbReference type="ChEBI" id="CHEBI:18420"/>
    </cofactor>
    <text evidence="13">Binds 1 Mg(2+) per subunit.</text>
</comment>
<dbReference type="InterPro" id="IPR047213">
    <property type="entry name" value="TPP_PYR_PDC_IPDC-like"/>
</dbReference>
<comment type="similarity">
    <text evidence="3 14">Belongs to the TPP enzyme family.</text>
</comment>
<evidence type="ECO:0000256" key="1">
    <source>
        <dbReference type="ARBA" id="ARBA00001041"/>
    </source>
</evidence>
<keyword evidence="7 13" id="KW-0479">Metal-binding</keyword>
<dbReference type="PANTHER" id="PTHR43452:SF30">
    <property type="entry name" value="PYRUVATE DECARBOXYLASE ISOZYME 1-RELATED"/>
    <property type="match status" value="1"/>
</dbReference>
<evidence type="ECO:0000256" key="14">
    <source>
        <dbReference type="RuleBase" id="RU362132"/>
    </source>
</evidence>
<evidence type="ECO:0000256" key="2">
    <source>
        <dbReference type="ARBA" id="ARBA00001964"/>
    </source>
</evidence>
<evidence type="ECO:0000256" key="3">
    <source>
        <dbReference type="ARBA" id="ARBA00007812"/>
    </source>
</evidence>
<dbReference type="FunFam" id="3.40.50.970:FF:000019">
    <property type="entry name" value="Pyruvate decarboxylase isozyme"/>
    <property type="match status" value="1"/>
</dbReference>
<keyword evidence="9 13" id="KW-0460">Magnesium</keyword>
<keyword evidence="18" id="KW-0670">Pyruvate</keyword>
<dbReference type="Proteomes" id="UP001149165">
    <property type="component" value="Unassembled WGS sequence"/>
</dbReference>
<feature type="binding site" evidence="13">
    <location>
        <position position="481"/>
    </location>
    <ligand>
        <name>Mg(2+)</name>
        <dbReference type="ChEBI" id="CHEBI:18420"/>
    </ligand>
</feature>
<organism evidence="18 19">
    <name type="scientific">Penicillium angulare</name>
    <dbReference type="NCBI Taxonomy" id="116970"/>
    <lineage>
        <taxon>Eukaryota</taxon>
        <taxon>Fungi</taxon>
        <taxon>Dikarya</taxon>
        <taxon>Ascomycota</taxon>
        <taxon>Pezizomycotina</taxon>
        <taxon>Eurotiomycetes</taxon>
        <taxon>Eurotiomycetidae</taxon>
        <taxon>Eurotiales</taxon>
        <taxon>Aspergillaceae</taxon>
        <taxon>Penicillium</taxon>
    </lineage>
</organism>
<comment type="catalytic activity">
    <reaction evidence="1">
        <text>a 2-oxocarboxylate + H(+) = an aldehyde + CO2</text>
        <dbReference type="Rhea" id="RHEA:11628"/>
        <dbReference type="ChEBI" id="CHEBI:15378"/>
        <dbReference type="ChEBI" id="CHEBI:16526"/>
        <dbReference type="ChEBI" id="CHEBI:17478"/>
        <dbReference type="ChEBI" id="CHEBI:35179"/>
        <dbReference type="EC" id="4.1.1.1"/>
    </reaction>
</comment>
<keyword evidence="8" id="KW-0210">Decarboxylase</keyword>
<dbReference type="EC" id="4.1.1.1" evidence="5"/>
<evidence type="ECO:0000256" key="13">
    <source>
        <dbReference type="PIRSR" id="PIRSR036565-2"/>
    </source>
</evidence>
<feature type="binding site" evidence="13">
    <location>
        <position position="452"/>
    </location>
    <ligand>
        <name>Mg(2+)</name>
        <dbReference type="ChEBI" id="CHEBI:18420"/>
    </ligand>
</feature>
<feature type="domain" description="Thiamine pyrophosphate enzyme TPP-binding" evidence="16">
    <location>
        <begin position="412"/>
        <end position="531"/>
    </location>
</feature>
<dbReference type="Pfam" id="PF00205">
    <property type="entry name" value="TPP_enzyme_M"/>
    <property type="match status" value="1"/>
</dbReference>
<proteinExistence type="inferred from homology"/>
<comment type="caution">
    <text evidence="18">The sequence shown here is derived from an EMBL/GenBank/DDBJ whole genome shotgun (WGS) entry which is preliminary data.</text>
</comment>
<keyword evidence="11" id="KW-0456">Lyase</keyword>
<comment type="catalytic activity">
    <reaction evidence="12">
        <text>pyruvate + H(+) = acetaldehyde + CO2</text>
        <dbReference type="Rhea" id="RHEA:45484"/>
        <dbReference type="ChEBI" id="CHEBI:15343"/>
        <dbReference type="ChEBI" id="CHEBI:15361"/>
        <dbReference type="ChEBI" id="CHEBI:15378"/>
        <dbReference type="ChEBI" id="CHEBI:16526"/>
    </reaction>
</comment>